<evidence type="ECO:0000256" key="1">
    <source>
        <dbReference type="SAM" id="Phobius"/>
    </source>
</evidence>
<evidence type="ECO:0000313" key="3">
    <source>
        <dbReference type="Proteomes" id="UP001596045"/>
    </source>
</evidence>
<organism evidence="2 3">
    <name type="scientific">Paraherbaspirillum soli</name>
    <dbReference type="NCBI Taxonomy" id="631222"/>
    <lineage>
        <taxon>Bacteria</taxon>
        <taxon>Pseudomonadati</taxon>
        <taxon>Pseudomonadota</taxon>
        <taxon>Betaproteobacteria</taxon>
        <taxon>Burkholderiales</taxon>
        <taxon>Oxalobacteraceae</taxon>
        <taxon>Paraherbaspirillum</taxon>
    </lineage>
</organism>
<evidence type="ECO:0000313" key="2">
    <source>
        <dbReference type="EMBL" id="MFC5474490.1"/>
    </source>
</evidence>
<keyword evidence="3" id="KW-1185">Reference proteome</keyword>
<feature type="transmembrane region" description="Helical" evidence="1">
    <location>
        <begin position="47"/>
        <end position="69"/>
    </location>
</feature>
<dbReference type="RefSeq" id="WP_378997594.1">
    <property type="nucleotide sequence ID" value="NZ_JBHSMT010000014.1"/>
</dbReference>
<dbReference type="Proteomes" id="UP001596045">
    <property type="component" value="Unassembled WGS sequence"/>
</dbReference>
<protein>
    <recommendedName>
        <fullName evidence="4">Transmembrane protein</fullName>
    </recommendedName>
</protein>
<evidence type="ECO:0008006" key="4">
    <source>
        <dbReference type="Google" id="ProtNLM"/>
    </source>
</evidence>
<keyword evidence="1" id="KW-0812">Transmembrane</keyword>
<name>A0ABW0MA79_9BURK</name>
<proteinExistence type="predicted"/>
<keyword evidence="1" id="KW-1133">Transmembrane helix</keyword>
<gene>
    <name evidence="2" type="ORF">ACFPM8_11040</name>
</gene>
<reference evidence="3" key="1">
    <citation type="journal article" date="2019" name="Int. J. Syst. Evol. Microbiol.">
        <title>The Global Catalogue of Microorganisms (GCM) 10K type strain sequencing project: providing services to taxonomists for standard genome sequencing and annotation.</title>
        <authorList>
            <consortium name="The Broad Institute Genomics Platform"/>
            <consortium name="The Broad Institute Genome Sequencing Center for Infectious Disease"/>
            <person name="Wu L."/>
            <person name="Ma J."/>
        </authorList>
    </citation>
    <scope>NUCLEOTIDE SEQUENCE [LARGE SCALE GENOMIC DNA]</scope>
    <source>
        <strain evidence="3">JCM 17066</strain>
    </source>
</reference>
<dbReference type="EMBL" id="JBHSMT010000014">
    <property type="protein sequence ID" value="MFC5474490.1"/>
    <property type="molecule type" value="Genomic_DNA"/>
</dbReference>
<sequence length="80" mass="9207">MLRLTISILWPSFLAAALAEGCFFSLFDPRDWLRIDGLHELPPMACYTIGFFFFWTCCAMASMLTYHLAKAPNERPPCRD</sequence>
<keyword evidence="1" id="KW-0472">Membrane</keyword>
<comment type="caution">
    <text evidence="2">The sequence shown here is derived from an EMBL/GenBank/DDBJ whole genome shotgun (WGS) entry which is preliminary data.</text>
</comment>
<accession>A0ABW0MA79</accession>